<sequence length="133" mass="14334">ASPQLVEGGSAHTNRTGYTRSCPSLASTSAREAAQSRDSRYAVGEDTVGEGAKAGSGGLVKDTGRIVNMHARNEQQLGAHGLLTERDSMFIASQRSRGTIDREAGELHRAYSQQTNRRDSQMWEVGPARKVDC</sequence>
<organism evidence="2 3">
    <name type="scientific">Mycena citricolor</name>
    <dbReference type="NCBI Taxonomy" id="2018698"/>
    <lineage>
        <taxon>Eukaryota</taxon>
        <taxon>Fungi</taxon>
        <taxon>Dikarya</taxon>
        <taxon>Basidiomycota</taxon>
        <taxon>Agaricomycotina</taxon>
        <taxon>Agaricomycetes</taxon>
        <taxon>Agaricomycetidae</taxon>
        <taxon>Agaricales</taxon>
        <taxon>Marasmiineae</taxon>
        <taxon>Mycenaceae</taxon>
        <taxon>Mycena</taxon>
    </lineage>
</organism>
<feature type="non-terminal residue" evidence="2">
    <location>
        <position position="1"/>
    </location>
</feature>
<accession>A0AAD2GWC7</accession>
<keyword evidence="3" id="KW-1185">Reference proteome</keyword>
<evidence type="ECO:0000256" key="1">
    <source>
        <dbReference type="SAM" id="MobiDB-lite"/>
    </source>
</evidence>
<gene>
    <name evidence="2" type="ORF">MYCIT1_LOCUS2890</name>
</gene>
<comment type="caution">
    <text evidence="2">The sequence shown here is derived from an EMBL/GenBank/DDBJ whole genome shotgun (WGS) entry which is preliminary data.</text>
</comment>
<dbReference type="Proteomes" id="UP001295794">
    <property type="component" value="Unassembled WGS sequence"/>
</dbReference>
<feature type="compositionally biased region" description="Polar residues" evidence="1">
    <location>
        <begin position="11"/>
        <end position="30"/>
    </location>
</feature>
<proteinExistence type="predicted"/>
<dbReference type="AlphaFoldDB" id="A0AAD2GWC7"/>
<feature type="region of interest" description="Disordered" evidence="1">
    <location>
        <begin position="110"/>
        <end position="133"/>
    </location>
</feature>
<reference evidence="2" key="1">
    <citation type="submission" date="2023-11" db="EMBL/GenBank/DDBJ databases">
        <authorList>
            <person name="De Vega J J."/>
            <person name="De Vega J J."/>
        </authorList>
    </citation>
    <scope>NUCLEOTIDE SEQUENCE</scope>
</reference>
<feature type="compositionally biased region" description="Basic and acidic residues" evidence="1">
    <location>
        <begin position="116"/>
        <end position="133"/>
    </location>
</feature>
<protein>
    <submittedName>
        <fullName evidence="2">Uncharacterized protein</fullName>
    </submittedName>
</protein>
<evidence type="ECO:0000313" key="2">
    <source>
        <dbReference type="EMBL" id="CAK5263432.1"/>
    </source>
</evidence>
<evidence type="ECO:0000313" key="3">
    <source>
        <dbReference type="Proteomes" id="UP001295794"/>
    </source>
</evidence>
<feature type="region of interest" description="Disordered" evidence="1">
    <location>
        <begin position="1"/>
        <end position="60"/>
    </location>
</feature>
<dbReference type="EMBL" id="CAVNYO010000040">
    <property type="protein sequence ID" value="CAK5263432.1"/>
    <property type="molecule type" value="Genomic_DNA"/>
</dbReference>
<name>A0AAD2GWC7_9AGAR</name>